<evidence type="ECO:0000256" key="2">
    <source>
        <dbReference type="SAM" id="Phobius"/>
    </source>
</evidence>
<feature type="compositionally biased region" description="Polar residues" evidence="1">
    <location>
        <begin position="125"/>
        <end position="144"/>
    </location>
</feature>
<keyword evidence="4" id="KW-1185">Reference proteome</keyword>
<reference evidence="3" key="1">
    <citation type="submission" date="2021-01" db="EMBL/GenBank/DDBJ databases">
        <title>Genome public.</title>
        <authorList>
            <person name="Liu C."/>
            <person name="Sun Q."/>
        </authorList>
    </citation>
    <scope>NUCLEOTIDE SEQUENCE</scope>
    <source>
        <strain evidence="3">M6</strain>
    </source>
</reference>
<accession>A0A934WU07</accession>
<evidence type="ECO:0000313" key="4">
    <source>
        <dbReference type="Proteomes" id="UP000633365"/>
    </source>
</evidence>
<feature type="region of interest" description="Disordered" evidence="1">
    <location>
        <begin position="121"/>
        <end position="247"/>
    </location>
</feature>
<sequence>MKEFNFNTIKNLPVPEQWIENALAIPETEEQKPAVVPLSNAHCEESAEPMTRQSQPFWRKPRFIAMAASLVLVTALSISLFLSMGSKPPISVKSDSKPDSTQIVWSTDEYGATVATEIVSVPDDGNQNGAHPTEKPSASSQSVENALGGGDRTSPTALSGQGGSESASPTTPGDQRGSATRHGGTPQSPTAAPQKPTASTSPVTPDPTAAPTPIETASHETEVAPPVELPTTAPWERPPDEPIEPPVYHATITSSIFKPTYGLGEKDTIPVYCKILSTDKSVLYGDPDLYSEQHRAIITENNPGTLKFAYTPADLGILPADGKYYCEFYDENGRRLRYGTMYLSK</sequence>
<comment type="caution">
    <text evidence="3">The sequence shown here is derived from an EMBL/GenBank/DDBJ whole genome shotgun (WGS) entry which is preliminary data.</text>
</comment>
<dbReference type="AlphaFoldDB" id="A0A934WU07"/>
<proteinExistence type="predicted"/>
<feature type="compositionally biased region" description="Polar residues" evidence="1">
    <location>
        <begin position="153"/>
        <end position="173"/>
    </location>
</feature>
<name>A0A934WU07_9FIRM</name>
<organism evidence="3 4">
    <name type="scientific">Ruminococcus difficilis</name>
    <dbReference type="NCBI Taxonomy" id="2763069"/>
    <lineage>
        <taxon>Bacteria</taxon>
        <taxon>Bacillati</taxon>
        <taxon>Bacillota</taxon>
        <taxon>Clostridia</taxon>
        <taxon>Eubacteriales</taxon>
        <taxon>Oscillospiraceae</taxon>
        <taxon>Ruminococcus</taxon>
    </lineage>
</organism>
<dbReference type="RefSeq" id="WP_201428600.1">
    <property type="nucleotide sequence ID" value="NZ_JAEQMG010000163.1"/>
</dbReference>
<evidence type="ECO:0000256" key="1">
    <source>
        <dbReference type="SAM" id="MobiDB-lite"/>
    </source>
</evidence>
<dbReference type="EMBL" id="JAEQMG010000163">
    <property type="protein sequence ID" value="MBK6089907.1"/>
    <property type="molecule type" value="Genomic_DNA"/>
</dbReference>
<keyword evidence="2" id="KW-0812">Transmembrane</keyword>
<dbReference type="Proteomes" id="UP000633365">
    <property type="component" value="Unassembled WGS sequence"/>
</dbReference>
<evidence type="ECO:0000313" key="3">
    <source>
        <dbReference type="EMBL" id="MBK6089907.1"/>
    </source>
</evidence>
<keyword evidence="2" id="KW-0472">Membrane</keyword>
<keyword evidence="2" id="KW-1133">Transmembrane helix</keyword>
<gene>
    <name evidence="3" type="ORF">JKK62_14880</name>
</gene>
<feature type="transmembrane region" description="Helical" evidence="2">
    <location>
        <begin position="63"/>
        <end position="84"/>
    </location>
</feature>
<protein>
    <submittedName>
        <fullName evidence="3">Uncharacterized protein</fullName>
    </submittedName>
</protein>